<dbReference type="Proteomes" id="UP000562982">
    <property type="component" value="Unassembled WGS sequence"/>
</dbReference>
<dbReference type="AlphaFoldDB" id="A0A370FWR8"/>
<dbReference type="Pfam" id="PF01638">
    <property type="entry name" value="HxlR"/>
    <property type="match status" value="1"/>
</dbReference>
<dbReference type="EMBL" id="QQAW01000013">
    <property type="protein sequence ID" value="RDI36091.1"/>
    <property type="molecule type" value="Genomic_DNA"/>
</dbReference>
<proteinExistence type="predicted"/>
<evidence type="ECO:0000256" key="2">
    <source>
        <dbReference type="ARBA" id="ARBA00023125"/>
    </source>
</evidence>
<protein>
    <submittedName>
        <fullName evidence="5">Helix-turn-helix transcriptional regulator</fullName>
    </submittedName>
    <submittedName>
        <fullName evidence="6">HxlR family transcriptional regulator</fullName>
    </submittedName>
</protein>
<dbReference type="Gene3D" id="1.10.10.10">
    <property type="entry name" value="Winged helix-like DNA-binding domain superfamily/Winged helix DNA-binding domain"/>
    <property type="match status" value="1"/>
</dbReference>
<evidence type="ECO:0000313" key="8">
    <source>
        <dbReference type="Proteomes" id="UP000562982"/>
    </source>
</evidence>
<name>A0A370FWR8_GLULI</name>
<accession>A0A370FWR8</accession>
<dbReference type="OrthoDB" id="9800350at2"/>
<dbReference type="GO" id="GO:0003677">
    <property type="term" value="F:DNA binding"/>
    <property type="evidence" value="ECO:0007669"/>
    <property type="project" value="UniProtKB-KW"/>
</dbReference>
<dbReference type="PANTHER" id="PTHR33204">
    <property type="entry name" value="TRANSCRIPTIONAL REGULATOR, MARR FAMILY"/>
    <property type="match status" value="1"/>
</dbReference>
<keyword evidence="3" id="KW-0804">Transcription</keyword>
<evidence type="ECO:0000256" key="1">
    <source>
        <dbReference type="ARBA" id="ARBA00023015"/>
    </source>
</evidence>
<keyword evidence="7" id="KW-1185">Reference proteome</keyword>
<dbReference type="PROSITE" id="PS51118">
    <property type="entry name" value="HTH_HXLR"/>
    <property type="match status" value="1"/>
</dbReference>
<sequence length="136" mass="15181">MSLAPLPDAYRQAPFDEGCAPRRLLRLFSGKWVTMILHTLHLLGGASRPGALLRSIPGLSKKMMTQTLRELEEMGLVTREVHQVMPPVVEYRLTALGRKMVEPVEMLYRWGAEHAAVLDRVDAHVTRARKGAQGAV</sequence>
<reference evidence="5 8" key="2">
    <citation type="submission" date="2020-04" db="EMBL/GenBank/DDBJ databases">
        <title>Description of novel Gluconacetobacter.</title>
        <authorList>
            <person name="Sombolestani A."/>
        </authorList>
    </citation>
    <scope>NUCLEOTIDE SEQUENCE [LARGE SCALE GENOMIC DNA]</scope>
    <source>
        <strain evidence="5 8">LMG 1382</strain>
    </source>
</reference>
<reference evidence="6 7" key="1">
    <citation type="submission" date="2018-07" db="EMBL/GenBank/DDBJ databases">
        <title>Genomic Encyclopedia of Type Strains, Phase IV (KMG-IV): sequencing the most valuable type-strain genomes for metagenomic binning, comparative biology and taxonomic classification.</title>
        <authorList>
            <person name="Goeker M."/>
        </authorList>
    </citation>
    <scope>NUCLEOTIDE SEQUENCE [LARGE SCALE GENOMIC DNA]</scope>
    <source>
        <strain evidence="6 7">DSM 5603</strain>
    </source>
</reference>
<gene>
    <name evidence="6" type="ORF">C7453_11343</name>
    <name evidence="5" type="ORF">HLH32_17450</name>
</gene>
<dbReference type="EMBL" id="JABEQI010000015">
    <property type="protein sequence ID" value="MBB2188127.1"/>
    <property type="molecule type" value="Genomic_DNA"/>
</dbReference>
<dbReference type="Proteomes" id="UP000254958">
    <property type="component" value="Unassembled WGS sequence"/>
</dbReference>
<dbReference type="InterPro" id="IPR002577">
    <property type="entry name" value="HTH_HxlR"/>
</dbReference>
<dbReference type="InterPro" id="IPR036388">
    <property type="entry name" value="WH-like_DNA-bd_sf"/>
</dbReference>
<organism evidence="6 7">
    <name type="scientific">Gluconacetobacter liquefaciens</name>
    <name type="common">Acetobacter liquefaciens</name>
    <dbReference type="NCBI Taxonomy" id="89584"/>
    <lineage>
        <taxon>Bacteria</taxon>
        <taxon>Pseudomonadati</taxon>
        <taxon>Pseudomonadota</taxon>
        <taxon>Alphaproteobacteria</taxon>
        <taxon>Acetobacterales</taxon>
        <taxon>Acetobacteraceae</taxon>
        <taxon>Gluconacetobacter</taxon>
    </lineage>
</organism>
<keyword evidence="1" id="KW-0805">Transcription regulation</keyword>
<evidence type="ECO:0000256" key="3">
    <source>
        <dbReference type="ARBA" id="ARBA00023163"/>
    </source>
</evidence>
<dbReference type="SUPFAM" id="SSF46785">
    <property type="entry name" value="Winged helix' DNA-binding domain"/>
    <property type="match status" value="1"/>
</dbReference>
<dbReference type="InterPro" id="IPR036390">
    <property type="entry name" value="WH_DNA-bd_sf"/>
</dbReference>
<comment type="caution">
    <text evidence="6">The sequence shown here is derived from an EMBL/GenBank/DDBJ whole genome shotgun (WGS) entry which is preliminary data.</text>
</comment>
<evidence type="ECO:0000313" key="7">
    <source>
        <dbReference type="Proteomes" id="UP000254958"/>
    </source>
</evidence>
<feature type="domain" description="HTH hxlR-type" evidence="4">
    <location>
        <begin position="19"/>
        <end position="119"/>
    </location>
</feature>
<evidence type="ECO:0000313" key="6">
    <source>
        <dbReference type="EMBL" id="RDI36091.1"/>
    </source>
</evidence>
<evidence type="ECO:0000313" key="5">
    <source>
        <dbReference type="EMBL" id="MBB2188127.1"/>
    </source>
</evidence>
<dbReference type="PANTHER" id="PTHR33204:SF18">
    <property type="entry name" value="TRANSCRIPTIONAL REGULATORY PROTEIN"/>
    <property type="match status" value="1"/>
</dbReference>
<dbReference type="RefSeq" id="WP_114729072.1">
    <property type="nucleotide sequence ID" value="NZ_BJMI01000018.1"/>
</dbReference>
<evidence type="ECO:0000259" key="4">
    <source>
        <dbReference type="PROSITE" id="PS51118"/>
    </source>
</evidence>
<keyword evidence="2" id="KW-0238">DNA-binding</keyword>